<protein>
    <recommendedName>
        <fullName evidence="5">PPPDE domain-containing protein</fullName>
    </recommendedName>
</protein>
<evidence type="ECO:0000259" key="5">
    <source>
        <dbReference type="PROSITE" id="PS51858"/>
    </source>
</evidence>
<dbReference type="GO" id="GO:0101005">
    <property type="term" value="F:deubiquitinase activity"/>
    <property type="evidence" value="ECO:0007669"/>
    <property type="project" value="TreeGrafter"/>
</dbReference>
<dbReference type="AlphaFoldDB" id="A0A7R9LJ14"/>
<comment type="similarity">
    <text evidence="1">Belongs to the DeSI family.</text>
</comment>
<evidence type="ECO:0000313" key="7">
    <source>
        <dbReference type="Proteomes" id="UP000728032"/>
    </source>
</evidence>
<dbReference type="SMART" id="SM01179">
    <property type="entry name" value="DUF862"/>
    <property type="match status" value="1"/>
</dbReference>
<dbReference type="OrthoDB" id="412286at2759"/>
<organism evidence="6">
    <name type="scientific">Oppiella nova</name>
    <dbReference type="NCBI Taxonomy" id="334625"/>
    <lineage>
        <taxon>Eukaryota</taxon>
        <taxon>Metazoa</taxon>
        <taxon>Ecdysozoa</taxon>
        <taxon>Arthropoda</taxon>
        <taxon>Chelicerata</taxon>
        <taxon>Arachnida</taxon>
        <taxon>Acari</taxon>
        <taxon>Acariformes</taxon>
        <taxon>Sarcoptiformes</taxon>
        <taxon>Oribatida</taxon>
        <taxon>Brachypylina</taxon>
        <taxon>Oppioidea</taxon>
        <taxon>Oppiidae</taxon>
        <taxon>Oppiella</taxon>
    </lineage>
</organism>
<evidence type="ECO:0000256" key="2">
    <source>
        <dbReference type="ARBA" id="ARBA00022670"/>
    </source>
</evidence>
<dbReference type="PANTHER" id="PTHR12378">
    <property type="entry name" value="DESUMOYLATING ISOPEPTIDASE"/>
    <property type="match status" value="1"/>
</dbReference>
<sequence length="514" mass="60159">MALFSDNEVFNQSCRVLTPIGLKSSKSVVNCDLIAPVRQMYDYYHSCFTFFSQYNEESDDRYIVDKNKSQYLTYEVNRFTNETQVFMIAVLPPKLPVLLIRHLPKIYFEEFVSFIGSLVSLCIRYFSTNLTIGQQMSYLLTAEEIFMNNSCQVLRPKSYNSSENTVDCQSIAPIRQHIDYYQSCLTFFSQNTSHSSDEAFIVDRDMVLQDTMYSLVNIEIHESIPRIQLIIHPRNEVIVNFFKENALELNREKDFITTVEYYKSIVQLLPKPYETGCEDKTIKCDCIERCRIQGFKQTFNRWPGLWIRRWERCVDKSVGPLLSVIQKQKHEVILHVYDLSRINEWINLLSQDMGVYHTGTEVYGKEYSFGGHPYDLSGIFITTPKDMESLSVNNVFKYKESKAIGYTELSEEKVQQIVTEMGRKDFKGKDYNLIQKNCNHFSDEFCKRLCGKGIPKEINTLVDTIAQYPWIERQIPVEYMTPQALENDIKQERERDLQKQDKQESTDSVSDSKE</sequence>
<keyword evidence="3" id="KW-0378">Hydrolase</keyword>
<evidence type="ECO:0000313" key="6">
    <source>
        <dbReference type="EMBL" id="CAD7641330.1"/>
    </source>
</evidence>
<dbReference type="EMBL" id="CAJPVJ010000817">
    <property type="protein sequence ID" value="CAG2163468.1"/>
    <property type="molecule type" value="Genomic_DNA"/>
</dbReference>
<dbReference type="PROSITE" id="PS51858">
    <property type="entry name" value="PPPDE"/>
    <property type="match status" value="1"/>
</dbReference>
<feature type="region of interest" description="Disordered" evidence="4">
    <location>
        <begin position="487"/>
        <end position="514"/>
    </location>
</feature>
<gene>
    <name evidence="6" type="ORF">ONB1V03_LOCUS3043</name>
</gene>
<dbReference type="InterPro" id="IPR042266">
    <property type="entry name" value="PPPDE_sf"/>
</dbReference>
<reference evidence="6" key="1">
    <citation type="submission" date="2020-11" db="EMBL/GenBank/DDBJ databases">
        <authorList>
            <person name="Tran Van P."/>
        </authorList>
    </citation>
    <scope>NUCLEOTIDE SEQUENCE</scope>
</reference>
<dbReference type="PANTHER" id="PTHR12378:SF80">
    <property type="entry name" value="IP06716P-RELATED"/>
    <property type="match status" value="1"/>
</dbReference>
<dbReference type="Gene3D" id="3.90.1720.30">
    <property type="entry name" value="PPPDE domains"/>
    <property type="match status" value="1"/>
</dbReference>
<dbReference type="Proteomes" id="UP000728032">
    <property type="component" value="Unassembled WGS sequence"/>
</dbReference>
<evidence type="ECO:0000256" key="4">
    <source>
        <dbReference type="SAM" id="MobiDB-lite"/>
    </source>
</evidence>
<dbReference type="InterPro" id="IPR008580">
    <property type="entry name" value="PPPDE_dom"/>
</dbReference>
<evidence type="ECO:0000256" key="1">
    <source>
        <dbReference type="ARBA" id="ARBA00008140"/>
    </source>
</evidence>
<feature type="domain" description="PPPDE" evidence="5">
    <location>
        <begin position="330"/>
        <end position="472"/>
    </location>
</feature>
<keyword evidence="7" id="KW-1185">Reference proteome</keyword>
<proteinExistence type="inferred from homology"/>
<name>A0A7R9LJ14_9ACAR</name>
<dbReference type="GO" id="GO:0016579">
    <property type="term" value="P:protein deubiquitination"/>
    <property type="evidence" value="ECO:0007669"/>
    <property type="project" value="TreeGrafter"/>
</dbReference>
<dbReference type="GO" id="GO:0006508">
    <property type="term" value="P:proteolysis"/>
    <property type="evidence" value="ECO:0007669"/>
    <property type="project" value="UniProtKB-KW"/>
</dbReference>
<accession>A0A7R9LJ14</accession>
<dbReference type="Pfam" id="PF05903">
    <property type="entry name" value="Peptidase_C97"/>
    <property type="match status" value="1"/>
</dbReference>
<evidence type="ECO:0000256" key="3">
    <source>
        <dbReference type="ARBA" id="ARBA00022801"/>
    </source>
</evidence>
<keyword evidence="2" id="KW-0645">Protease</keyword>
<dbReference type="EMBL" id="OC915642">
    <property type="protein sequence ID" value="CAD7641330.1"/>
    <property type="molecule type" value="Genomic_DNA"/>
</dbReference>